<dbReference type="Proteomes" id="UP001181258">
    <property type="component" value="Unassembled WGS sequence"/>
</dbReference>
<dbReference type="GO" id="GO:0008483">
    <property type="term" value="F:transaminase activity"/>
    <property type="evidence" value="ECO:0007669"/>
    <property type="project" value="UniProtKB-KW"/>
</dbReference>
<sequence length="428" mass="48524">MIISKMKKMFRLLFTSEISSFISPSIDISEKQSDYEALIEAPNLDYVNRYEKELSQFLGGGHVVTFASGRMSFYSLLKSWGIREGDEVALTGFTCAVMANAVLRTGATPIYVDIDKDTLGMSAESLVSKITNRTKVVVAQHSFGIPCKIDKIKEIAKSHSCYLVEDCALTFGSKYKSIIVGNYGDAAIFSTDHTKPLNTLIGGFVYTNDIDIATSIRAMRDDCGDLSNEHQRMILKTYIDEHRIETVNHKIYIMRNYKKALMNKLHIHNEISPYLELETSAKIAINPYYSYPAKLPSVLAKIGLHVLEQYKANIHQRQSWLKEILQVVEKKEDMPAAYYDTGCDIIPLRIAYSTHFALTVFSYIDDWIWFKTPIVATKENICDFGYHWGGCPVAEKIGKSIMNLPVIIDSKQQNIFLRNIKKTYSYGI</sequence>
<dbReference type="GO" id="GO:0000271">
    <property type="term" value="P:polysaccharide biosynthetic process"/>
    <property type="evidence" value="ECO:0007669"/>
    <property type="project" value="TreeGrafter"/>
</dbReference>
<dbReference type="AlphaFoldDB" id="A0AAE4LFV3"/>
<dbReference type="InterPro" id="IPR015421">
    <property type="entry name" value="PyrdxlP-dep_Trfase_major"/>
</dbReference>
<dbReference type="GO" id="GO:0030170">
    <property type="term" value="F:pyridoxal phosphate binding"/>
    <property type="evidence" value="ECO:0007669"/>
    <property type="project" value="TreeGrafter"/>
</dbReference>
<keyword evidence="3" id="KW-0808">Transferase</keyword>
<dbReference type="InterPro" id="IPR000653">
    <property type="entry name" value="DegT/StrS_aminotransferase"/>
</dbReference>
<comment type="caution">
    <text evidence="3">The sequence shown here is derived from an EMBL/GenBank/DDBJ whole genome shotgun (WGS) entry which is preliminary data.</text>
</comment>
<evidence type="ECO:0000256" key="1">
    <source>
        <dbReference type="ARBA" id="ARBA00037999"/>
    </source>
</evidence>
<gene>
    <name evidence="3" type="ORF">RVY68_16495</name>
</gene>
<dbReference type="EMBL" id="JAWDHD010000012">
    <property type="protein sequence ID" value="MDU0250239.1"/>
    <property type="molecule type" value="Genomic_DNA"/>
</dbReference>
<dbReference type="Gene3D" id="3.40.640.10">
    <property type="entry name" value="Type I PLP-dependent aspartate aminotransferase-like (Major domain)"/>
    <property type="match status" value="1"/>
</dbReference>
<dbReference type="PANTHER" id="PTHR30244:SF34">
    <property type="entry name" value="DTDP-4-AMINO-4,6-DIDEOXYGALACTOSE TRANSAMINASE"/>
    <property type="match status" value="1"/>
</dbReference>
<comment type="similarity">
    <text evidence="1 2">Belongs to the DegT/DnrJ/EryC1 family.</text>
</comment>
<dbReference type="SUPFAM" id="SSF53383">
    <property type="entry name" value="PLP-dependent transferases"/>
    <property type="match status" value="1"/>
</dbReference>
<evidence type="ECO:0000256" key="2">
    <source>
        <dbReference type="RuleBase" id="RU004508"/>
    </source>
</evidence>
<protein>
    <submittedName>
        <fullName evidence="3">DegT/DnrJ/EryC1/StrS family aminotransferase</fullName>
    </submittedName>
</protein>
<organism evidence="3 4">
    <name type="scientific">Phocaeicola vulgatus</name>
    <name type="common">Bacteroides vulgatus</name>
    <dbReference type="NCBI Taxonomy" id="821"/>
    <lineage>
        <taxon>Bacteria</taxon>
        <taxon>Pseudomonadati</taxon>
        <taxon>Bacteroidota</taxon>
        <taxon>Bacteroidia</taxon>
        <taxon>Bacteroidales</taxon>
        <taxon>Bacteroidaceae</taxon>
        <taxon>Phocaeicola</taxon>
    </lineage>
</organism>
<dbReference type="RefSeq" id="WP_100069360.1">
    <property type="nucleotide sequence ID" value="NZ_CAXSLB010000013.1"/>
</dbReference>
<name>A0AAE4LFV3_PHOVU</name>
<dbReference type="Pfam" id="PF01041">
    <property type="entry name" value="DegT_DnrJ_EryC1"/>
    <property type="match status" value="1"/>
</dbReference>
<evidence type="ECO:0000313" key="3">
    <source>
        <dbReference type="EMBL" id="MDU0250239.1"/>
    </source>
</evidence>
<dbReference type="PANTHER" id="PTHR30244">
    <property type="entry name" value="TRANSAMINASE"/>
    <property type="match status" value="1"/>
</dbReference>
<reference evidence="3" key="1">
    <citation type="submission" date="2023-10" db="EMBL/GenBank/DDBJ databases">
        <title>Genome of potential pathogenic bacteria in Crohn's disease.</title>
        <authorList>
            <person name="Rodriguez-Palacios A."/>
        </authorList>
    </citation>
    <scope>NUCLEOTIDE SEQUENCE</scope>
    <source>
        <strain evidence="3">CavFT-hAR107</strain>
    </source>
</reference>
<keyword evidence="2" id="KW-0663">Pyridoxal phosphate</keyword>
<keyword evidence="3" id="KW-0032">Aminotransferase</keyword>
<accession>A0AAE4LFV3</accession>
<evidence type="ECO:0000313" key="4">
    <source>
        <dbReference type="Proteomes" id="UP001181258"/>
    </source>
</evidence>
<dbReference type="GeneID" id="5304990"/>
<proteinExistence type="inferred from homology"/>
<dbReference type="InterPro" id="IPR015424">
    <property type="entry name" value="PyrdxlP-dep_Trfase"/>
</dbReference>